<feature type="region of interest" description="Disordered" evidence="5">
    <location>
        <begin position="184"/>
        <end position="220"/>
    </location>
</feature>
<dbReference type="InterPro" id="IPR020892">
    <property type="entry name" value="Cyclophilin-type_PPIase_CS"/>
</dbReference>
<dbReference type="Gene3D" id="2.40.100.10">
    <property type="entry name" value="Cyclophilin-like"/>
    <property type="match status" value="1"/>
</dbReference>
<dbReference type="CDD" id="cd01920">
    <property type="entry name" value="cyclophilin_EcCYP_like"/>
    <property type="match status" value="1"/>
</dbReference>
<comment type="catalytic activity">
    <reaction evidence="4">
        <text>[protein]-peptidylproline (omega=180) = [protein]-peptidylproline (omega=0)</text>
        <dbReference type="Rhea" id="RHEA:16237"/>
        <dbReference type="Rhea" id="RHEA-COMP:10747"/>
        <dbReference type="Rhea" id="RHEA-COMP:10748"/>
        <dbReference type="ChEBI" id="CHEBI:83833"/>
        <dbReference type="ChEBI" id="CHEBI:83834"/>
        <dbReference type="EC" id="5.2.1.8"/>
    </reaction>
</comment>
<evidence type="ECO:0000313" key="8">
    <source>
        <dbReference type="Proteomes" id="UP000318307"/>
    </source>
</evidence>
<dbReference type="EMBL" id="VLLC01000052">
    <property type="protein sequence ID" value="TWI63158.1"/>
    <property type="molecule type" value="Genomic_DNA"/>
</dbReference>
<organism evidence="7 8">
    <name type="scientific">Desulfobotulus alkaliphilus</name>
    <dbReference type="NCBI Taxonomy" id="622671"/>
    <lineage>
        <taxon>Bacteria</taxon>
        <taxon>Pseudomonadati</taxon>
        <taxon>Thermodesulfobacteriota</taxon>
        <taxon>Desulfobacteria</taxon>
        <taxon>Desulfobacterales</taxon>
        <taxon>Desulfobacteraceae</taxon>
        <taxon>Desulfobotulus</taxon>
    </lineage>
</organism>
<accession>A0A562R274</accession>
<evidence type="ECO:0000259" key="6">
    <source>
        <dbReference type="PROSITE" id="PS50072"/>
    </source>
</evidence>
<feature type="domain" description="PPIase cyclophilin-type" evidence="6">
    <location>
        <begin position="35"/>
        <end position="186"/>
    </location>
</feature>
<dbReference type="InterPro" id="IPR002130">
    <property type="entry name" value="Cyclophilin-type_PPIase_dom"/>
</dbReference>
<comment type="caution">
    <text evidence="7">The sequence shown here is derived from an EMBL/GenBank/DDBJ whole genome shotgun (WGS) entry which is preliminary data.</text>
</comment>
<keyword evidence="8" id="KW-1185">Reference proteome</keyword>
<keyword evidence="2 4" id="KW-0697">Rotamase</keyword>
<protein>
    <recommendedName>
        <fullName evidence="4">Peptidyl-prolyl cis-trans isomerase</fullName>
        <shortName evidence="4">PPIase</shortName>
        <ecNumber evidence="4">5.2.1.8</ecNumber>
    </recommendedName>
</protein>
<dbReference type="OrthoDB" id="9807797at2"/>
<dbReference type="Proteomes" id="UP000318307">
    <property type="component" value="Unassembled WGS sequence"/>
</dbReference>
<proteinExistence type="inferred from homology"/>
<evidence type="ECO:0000256" key="2">
    <source>
        <dbReference type="ARBA" id="ARBA00023110"/>
    </source>
</evidence>
<reference evidence="7 8" key="1">
    <citation type="submission" date="2019-07" db="EMBL/GenBank/DDBJ databases">
        <title>Genome sequencing of 100 strains of the haloalkaliphilic chemolithoautotrophic sulfur-oxidizing bacterium Thioalkalivibrio.</title>
        <authorList>
            <person name="Muyzer G."/>
        </authorList>
    </citation>
    <scope>NUCLEOTIDE SEQUENCE [LARGE SCALE GENOMIC DNA]</scope>
    <source>
        <strain evidence="7 8">ASO4-4</strain>
    </source>
</reference>
<sequence>MVRSVTGCIALLLMVFVALPLYADTAPLVRLSTGMGEIDVELYPDEAPVTVENFLAYVDSGFYDMTIFHRVVKGFVIQGGGFELSLHMKETRDPIKNEASNGLSNLAMTLAMARTPEPDSATSQFFINLVDNPALDYSATNPGYAVFGKVVKGQDVVEAVAALDIVSLGQFTHLPDPPVIIKKASRIESKPEPDPTDPKDPGEKSSDSSGCFMDVLSFTP</sequence>
<evidence type="ECO:0000256" key="1">
    <source>
        <dbReference type="ARBA" id="ARBA00007365"/>
    </source>
</evidence>
<dbReference type="GO" id="GO:0006457">
    <property type="term" value="P:protein folding"/>
    <property type="evidence" value="ECO:0007669"/>
    <property type="project" value="InterPro"/>
</dbReference>
<dbReference type="SUPFAM" id="SSF50891">
    <property type="entry name" value="Cyclophilin-like"/>
    <property type="match status" value="1"/>
</dbReference>
<keyword evidence="3 4" id="KW-0413">Isomerase</keyword>
<comment type="function">
    <text evidence="4">PPIases accelerate the folding of proteins. It catalyzes the cis-trans isomerization of proline imidic peptide bonds in oligopeptides.</text>
</comment>
<dbReference type="EC" id="5.2.1.8" evidence="4"/>
<dbReference type="InterPro" id="IPR044665">
    <property type="entry name" value="E_coli_cyclophilin_A-like"/>
</dbReference>
<evidence type="ECO:0000313" key="7">
    <source>
        <dbReference type="EMBL" id="TWI63158.1"/>
    </source>
</evidence>
<dbReference type="AlphaFoldDB" id="A0A562R274"/>
<evidence type="ECO:0000256" key="5">
    <source>
        <dbReference type="SAM" id="MobiDB-lite"/>
    </source>
</evidence>
<comment type="similarity">
    <text evidence="1 4">Belongs to the cyclophilin-type PPIase family.</text>
</comment>
<gene>
    <name evidence="7" type="ORF">LZ24_03299</name>
</gene>
<dbReference type="PRINTS" id="PR00153">
    <property type="entry name" value="CSAPPISMRASE"/>
</dbReference>
<evidence type="ECO:0000256" key="3">
    <source>
        <dbReference type="ARBA" id="ARBA00023235"/>
    </source>
</evidence>
<dbReference type="PROSITE" id="PS00170">
    <property type="entry name" value="CSA_PPIASE_1"/>
    <property type="match status" value="1"/>
</dbReference>
<feature type="compositionally biased region" description="Basic and acidic residues" evidence="5">
    <location>
        <begin position="185"/>
        <end position="206"/>
    </location>
</feature>
<dbReference type="RefSeq" id="WP_144686762.1">
    <property type="nucleotide sequence ID" value="NZ_VLLC01000052.1"/>
</dbReference>
<dbReference type="Pfam" id="PF00160">
    <property type="entry name" value="Pro_isomerase"/>
    <property type="match status" value="1"/>
</dbReference>
<dbReference type="InterPro" id="IPR029000">
    <property type="entry name" value="Cyclophilin-like_dom_sf"/>
</dbReference>
<dbReference type="PANTHER" id="PTHR43246">
    <property type="entry name" value="PEPTIDYL-PROLYL CIS-TRANS ISOMERASE CYP38, CHLOROPLASTIC"/>
    <property type="match status" value="1"/>
</dbReference>
<name>A0A562R274_9BACT</name>
<dbReference type="PROSITE" id="PS50072">
    <property type="entry name" value="CSA_PPIASE_2"/>
    <property type="match status" value="1"/>
</dbReference>
<dbReference type="GO" id="GO:0003755">
    <property type="term" value="F:peptidyl-prolyl cis-trans isomerase activity"/>
    <property type="evidence" value="ECO:0007669"/>
    <property type="project" value="UniProtKB-UniRule"/>
</dbReference>
<evidence type="ECO:0000256" key="4">
    <source>
        <dbReference type="RuleBase" id="RU363019"/>
    </source>
</evidence>